<dbReference type="Pfam" id="PF12680">
    <property type="entry name" value="SnoaL_2"/>
    <property type="match status" value="1"/>
</dbReference>
<feature type="domain" description="SnoaL-like" evidence="1">
    <location>
        <begin position="14"/>
        <end position="122"/>
    </location>
</feature>
<dbReference type="SUPFAM" id="SSF54427">
    <property type="entry name" value="NTF2-like"/>
    <property type="match status" value="1"/>
</dbReference>
<dbReference type="Gene3D" id="3.10.450.50">
    <property type="match status" value="1"/>
</dbReference>
<reference evidence="2" key="1">
    <citation type="submission" date="2021-03" db="EMBL/GenBank/DDBJ databases">
        <title>Isolation of Bacillus subtilis from fermented food sample.</title>
        <authorList>
            <person name="Lakshmanan V."/>
            <person name="Athira K."/>
            <person name="Rajagopal K."/>
        </authorList>
    </citation>
    <scope>NUCLEOTIDE SEQUENCE</scope>
    <source>
        <strain evidence="2">S1</strain>
    </source>
</reference>
<organism evidence="2 3">
    <name type="scientific">Bacillus subtilis</name>
    <dbReference type="NCBI Taxonomy" id="1423"/>
    <lineage>
        <taxon>Bacteria</taxon>
        <taxon>Bacillati</taxon>
        <taxon>Bacillota</taxon>
        <taxon>Bacilli</taxon>
        <taxon>Bacillales</taxon>
        <taxon>Bacillaceae</taxon>
        <taxon>Bacillus</taxon>
    </lineage>
</organism>
<protein>
    <submittedName>
        <fullName evidence="2">Nuclear transport factor 2 family protein</fullName>
    </submittedName>
</protein>
<dbReference type="InterPro" id="IPR037401">
    <property type="entry name" value="SnoaL-like"/>
</dbReference>
<dbReference type="Proteomes" id="UP000665181">
    <property type="component" value="Unassembled WGS sequence"/>
</dbReference>
<accession>A0A8I1WJ64</accession>
<dbReference type="InterPro" id="IPR032710">
    <property type="entry name" value="NTF2-like_dom_sf"/>
</dbReference>
<comment type="caution">
    <text evidence="2">The sequence shown here is derived from an EMBL/GenBank/DDBJ whole genome shotgun (WGS) entry which is preliminary data.</text>
</comment>
<evidence type="ECO:0000313" key="3">
    <source>
        <dbReference type="Proteomes" id="UP000665181"/>
    </source>
</evidence>
<sequence length="148" mass="17284">MLMNEFEKACETLRKFMAYMLEKDMKSWTELWDENAVFEFPYAPEGSPKRIEGKAAIYDYIKDYPKQIHLSSFTAPTVYRSADTNTMIAEFQCDGHVVETGLPYRQSYISVIETRDGRIVRYKDYWNPLVVKEAFGGSFLQTEESGKR</sequence>
<evidence type="ECO:0000259" key="1">
    <source>
        <dbReference type="Pfam" id="PF12680"/>
    </source>
</evidence>
<dbReference type="AlphaFoldDB" id="A0A8I1WJ64"/>
<gene>
    <name evidence="2" type="ORF">J5227_15690</name>
</gene>
<dbReference type="EMBL" id="JAGFPW010000015">
    <property type="protein sequence ID" value="MBO3795712.1"/>
    <property type="molecule type" value="Genomic_DNA"/>
</dbReference>
<name>A0A8I1WJ64_BACIU</name>
<evidence type="ECO:0000313" key="2">
    <source>
        <dbReference type="EMBL" id="MBO3795712.1"/>
    </source>
</evidence>
<proteinExistence type="predicted"/>
<dbReference type="RefSeq" id="WP_032722988.1">
    <property type="nucleotide sequence ID" value="NZ_CBCSGB010000009.1"/>
</dbReference>